<protein>
    <submittedName>
        <fullName evidence="1">Ethanolamine utilisation EutQ family protein</fullName>
    </submittedName>
</protein>
<dbReference type="STRING" id="526218.Sterm_1058"/>
<dbReference type="RefSeq" id="WP_012860522.1">
    <property type="nucleotide sequence ID" value="NC_013517.1"/>
</dbReference>
<organism evidence="1 2">
    <name type="scientific">Sebaldella termitidis (strain ATCC 33386 / NCTC 11300)</name>
    <dbReference type="NCBI Taxonomy" id="526218"/>
    <lineage>
        <taxon>Bacteria</taxon>
        <taxon>Fusobacteriati</taxon>
        <taxon>Fusobacteriota</taxon>
        <taxon>Fusobacteriia</taxon>
        <taxon>Fusobacteriales</taxon>
        <taxon>Leptotrichiaceae</taxon>
        <taxon>Sebaldella</taxon>
    </lineage>
</organism>
<keyword evidence="2" id="KW-1185">Reference proteome</keyword>
<evidence type="ECO:0000313" key="1">
    <source>
        <dbReference type="EMBL" id="ACZ07926.1"/>
    </source>
</evidence>
<dbReference type="InterPro" id="IPR014710">
    <property type="entry name" value="RmlC-like_jellyroll"/>
</dbReference>
<name>D1AFP1_SEBTE</name>
<dbReference type="EMBL" id="CP001739">
    <property type="protein sequence ID" value="ACZ07926.1"/>
    <property type="molecule type" value="Genomic_DNA"/>
</dbReference>
<dbReference type="CDD" id="cd02228">
    <property type="entry name" value="cupin_EutQ"/>
    <property type="match status" value="1"/>
</dbReference>
<reference evidence="2" key="1">
    <citation type="submission" date="2009-09" db="EMBL/GenBank/DDBJ databases">
        <title>The complete chromosome of Sebaldella termitidis ATCC 33386.</title>
        <authorList>
            <consortium name="US DOE Joint Genome Institute (JGI-PGF)"/>
            <person name="Lucas S."/>
            <person name="Copeland A."/>
            <person name="Lapidus A."/>
            <person name="Glavina del Rio T."/>
            <person name="Dalin E."/>
            <person name="Tice H."/>
            <person name="Bruce D."/>
            <person name="Goodwin L."/>
            <person name="Pitluck S."/>
            <person name="Kyrpides N."/>
            <person name="Mavromatis K."/>
            <person name="Ivanova N."/>
            <person name="Mikhailova N."/>
            <person name="Sims D."/>
            <person name="Meincke L."/>
            <person name="Brettin T."/>
            <person name="Detter J.C."/>
            <person name="Han C."/>
            <person name="Larimer F."/>
            <person name="Land M."/>
            <person name="Hauser L."/>
            <person name="Markowitz V."/>
            <person name="Cheng J.F."/>
            <person name="Hugenholtz P."/>
            <person name="Woyke T."/>
            <person name="Wu D."/>
            <person name="Eisen J.A."/>
        </authorList>
    </citation>
    <scope>NUCLEOTIDE SEQUENCE [LARGE SCALE GENOMIC DNA]</scope>
    <source>
        <strain evidence="2">ATCC 33386 / NCTC 11300</strain>
    </source>
</reference>
<dbReference type="PANTHER" id="PTHR36169:SF1">
    <property type="entry name" value="ACETATE KINASE EUTQ"/>
    <property type="match status" value="1"/>
</dbReference>
<dbReference type="Pfam" id="PF06249">
    <property type="entry name" value="EutQ"/>
    <property type="match status" value="1"/>
</dbReference>
<dbReference type="InterPro" id="IPR011051">
    <property type="entry name" value="RmlC_Cupin_sf"/>
</dbReference>
<dbReference type="KEGG" id="str:Sterm_1058"/>
<dbReference type="Gene3D" id="2.60.120.10">
    <property type="entry name" value="Jelly Rolls"/>
    <property type="match status" value="1"/>
</dbReference>
<gene>
    <name evidence="1" type="ordered locus">Sterm_1058</name>
</gene>
<dbReference type="HOGENOM" id="CLU_082122_1_0_0"/>
<dbReference type="SUPFAM" id="SSF51182">
    <property type="entry name" value="RmlC-like cupins"/>
    <property type="match status" value="1"/>
</dbReference>
<dbReference type="AlphaFoldDB" id="D1AFP1"/>
<evidence type="ECO:0000313" key="2">
    <source>
        <dbReference type="Proteomes" id="UP000000845"/>
    </source>
</evidence>
<accession>D1AFP1</accession>
<reference evidence="1 2" key="2">
    <citation type="journal article" date="2010" name="Stand. Genomic Sci.">
        <title>Complete genome sequence of Sebaldella termitidis type strain (NCTC 11300).</title>
        <authorList>
            <person name="Harmon-Smith M."/>
            <person name="Celia L."/>
            <person name="Chertkov O."/>
            <person name="Lapidus A."/>
            <person name="Copeland A."/>
            <person name="Glavina Del Rio T."/>
            <person name="Nolan M."/>
            <person name="Lucas S."/>
            <person name="Tice H."/>
            <person name="Cheng J.F."/>
            <person name="Han C."/>
            <person name="Detter J.C."/>
            <person name="Bruce D."/>
            <person name="Goodwin L."/>
            <person name="Pitluck S."/>
            <person name="Pati A."/>
            <person name="Liolios K."/>
            <person name="Ivanova N."/>
            <person name="Mavromatis K."/>
            <person name="Mikhailova N."/>
            <person name="Chen A."/>
            <person name="Palaniappan K."/>
            <person name="Land M."/>
            <person name="Hauser L."/>
            <person name="Chang Y.J."/>
            <person name="Jeffries C.D."/>
            <person name="Brettin T."/>
            <person name="Goker M."/>
            <person name="Beck B."/>
            <person name="Bristow J."/>
            <person name="Eisen J.A."/>
            <person name="Markowitz V."/>
            <person name="Hugenholtz P."/>
            <person name="Kyrpides N.C."/>
            <person name="Klenk H.P."/>
            <person name="Chen F."/>
        </authorList>
    </citation>
    <scope>NUCLEOTIDE SEQUENCE [LARGE SCALE GENOMIC DNA]</scope>
    <source>
        <strain evidence="2">ATCC 33386 / NCTC 11300</strain>
    </source>
</reference>
<dbReference type="Proteomes" id="UP000000845">
    <property type="component" value="Chromosome"/>
</dbReference>
<dbReference type="InterPro" id="IPR010424">
    <property type="entry name" value="EutQ"/>
</dbReference>
<sequence>MDFKDLDKNMLETIIRKVVEQELGKNGNTFEKYMDKSGVGVVKARTVKPEKFDTGNPNDKVYLTDVFSIDESERLSCGVMEMEESTFDWTLNYDEVDYVIEGTLEIIIDGRKVTGNKGDIILIPKGSKIKFSAPDYARFLYVIYPANWQDTCK</sequence>
<proteinExistence type="predicted"/>
<dbReference type="eggNOG" id="COG4766">
    <property type="taxonomic scope" value="Bacteria"/>
</dbReference>
<dbReference type="PANTHER" id="PTHR36169">
    <property type="entry name" value="ETHANOLAMINE UTILIZATION PROTEIN EUTQ"/>
    <property type="match status" value="1"/>
</dbReference>